<accession>A0A4R5LQ91</accession>
<keyword evidence="3" id="KW-1185">Reference proteome</keyword>
<dbReference type="InterPro" id="IPR029044">
    <property type="entry name" value="Nucleotide-diphossugar_trans"/>
</dbReference>
<proteinExistence type="predicted"/>
<dbReference type="OrthoDB" id="7690777at2"/>
<protein>
    <submittedName>
        <fullName evidence="2">Glycosyltransferase family 2 protein</fullName>
    </submittedName>
</protein>
<dbReference type="Pfam" id="PF00535">
    <property type="entry name" value="Glycos_transf_2"/>
    <property type="match status" value="1"/>
</dbReference>
<comment type="caution">
    <text evidence="2">The sequence shown here is derived from an EMBL/GenBank/DDBJ whole genome shotgun (WGS) entry which is preliminary data.</text>
</comment>
<dbReference type="Proteomes" id="UP000295554">
    <property type="component" value="Unassembled WGS sequence"/>
</dbReference>
<organism evidence="2 3">
    <name type="scientific">Seongchinamella unica</name>
    <dbReference type="NCBI Taxonomy" id="2547392"/>
    <lineage>
        <taxon>Bacteria</taxon>
        <taxon>Pseudomonadati</taxon>
        <taxon>Pseudomonadota</taxon>
        <taxon>Gammaproteobacteria</taxon>
        <taxon>Cellvibrionales</taxon>
        <taxon>Halieaceae</taxon>
        <taxon>Seongchinamella</taxon>
    </lineage>
</organism>
<evidence type="ECO:0000313" key="2">
    <source>
        <dbReference type="EMBL" id="TDG12681.1"/>
    </source>
</evidence>
<dbReference type="EMBL" id="SMSE01000003">
    <property type="protein sequence ID" value="TDG12681.1"/>
    <property type="molecule type" value="Genomic_DNA"/>
</dbReference>
<reference evidence="2 3" key="1">
    <citation type="submission" date="2019-03" db="EMBL/GenBank/DDBJ databases">
        <title>Seongchinamella monodicae gen. nov., sp. nov., a novel member of the Gammaproteobacteria isolated from a tidal mudflat of beach.</title>
        <authorList>
            <person name="Yang H.G."/>
            <person name="Kang J.W."/>
            <person name="Lee S.D."/>
        </authorList>
    </citation>
    <scope>NUCLEOTIDE SEQUENCE [LARGE SCALE GENOMIC DNA]</scope>
    <source>
        <strain evidence="2 3">GH4-78</strain>
    </source>
</reference>
<gene>
    <name evidence="2" type="ORF">E2F43_13955</name>
</gene>
<dbReference type="InterPro" id="IPR001173">
    <property type="entry name" value="Glyco_trans_2-like"/>
</dbReference>
<keyword evidence="2" id="KW-0808">Transferase</keyword>
<evidence type="ECO:0000313" key="3">
    <source>
        <dbReference type="Proteomes" id="UP000295554"/>
    </source>
</evidence>
<dbReference type="GO" id="GO:0016740">
    <property type="term" value="F:transferase activity"/>
    <property type="evidence" value="ECO:0007669"/>
    <property type="project" value="UniProtKB-KW"/>
</dbReference>
<dbReference type="CDD" id="cd00761">
    <property type="entry name" value="Glyco_tranf_GTA_type"/>
    <property type="match status" value="1"/>
</dbReference>
<name>A0A4R5LQ91_9GAMM</name>
<feature type="domain" description="Glycosyltransferase 2-like" evidence="1">
    <location>
        <begin position="28"/>
        <end position="152"/>
    </location>
</feature>
<dbReference type="AlphaFoldDB" id="A0A4R5LQ91"/>
<sequence>MLTHIRKIMSGGNASQDVTVTSGGPALSIVVILYDMPLQAEKTLYSLSAEYQQGVSESDYEVIVVENESDNHLSRKLVASLPKNFSYHLRAEREPTPVHAINHGVGISRGRYVCVMIDGARMVTPGVVRNILRGHRLSDKAVVTVPGYHIGDQLQQEAVDDGYGVAEDEALISSIGWPANGYGLFDIACFSGSCAAGFFRPNSESNCISIPRDIWAGLGGMDTRFNLRGGGLVNLDLYKRACEFPGVEHVVLLGEGTFHQFHGGVTTGGEARDVRARLIEDMQRQYERIRAEPYRSPQTRPVFLGELPRQVLKFVHSSAEPLLAAPLQTAPAAPVALFKAESASG</sequence>
<dbReference type="Gene3D" id="3.90.550.10">
    <property type="entry name" value="Spore Coat Polysaccharide Biosynthesis Protein SpsA, Chain A"/>
    <property type="match status" value="1"/>
</dbReference>
<dbReference type="SUPFAM" id="SSF53448">
    <property type="entry name" value="Nucleotide-diphospho-sugar transferases"/>
    <property type="match status" value="1"/>
</dbReference>
<evidence type="ECO:0000259" key="1">
    <source>
        <dbReference type="Pfam" id="PF00535"/>
    </source>
</evidence>